<dbReference type="EMBL" id="CM010716">
    <property type="protein sequence ID" value="RZC51171.1"/>
    <property type="molecule type" value="Genomic_DNA"/>
</dbReference>
<evidence type="ECO:0000313" key="3">
    <source>
        <dbReference type="Proteomes" id="UP000316621"/>
    </source>
</evidence>
<accession>A0A4Y7ITW1</accession>
<name>A0A4Y7ITW1_PAPSO</name>
<evidence type="ECO:0000256" key="1">
    <source>
        <dbReference type="SAM" id="Coils"/>
    </source>
</evidence>
<keyword evidence="1" id="KW-0175">Coiled coil</keyword>
<proteinExistence type="predicted"/>
<dbReference type="AlphaFoldDB" id="A0A4Y7ITW1"/>
<reference evidence="2 3" key="1">
    <citation type="journal article" date="2018" name="Science">
        <title>The opium poppy genome and morphinan production.</title>
        <authorList>
            <person name="Guo L."/>
            <person name="Winzer T."/>
            <person name="Yang X."/>
            <person name="Li Y."/>
            <person name="Ning Z."/>
            <person name="He Z."/>
            <person name="Teodor R."/>
            <person name="Lu Y."/>
            <person name="Bowser T.A."/>
            <person name="Graham I.A."/>
            <person name="Ye K."/>
        </authorList>
    </citation>
    <scope>NUCLEOTIDE SEQUENCE [LARGE SCALE GENOMIC DNA]</scope>
    <source>
        <strain evidence="3">cv. HN1</strain>
        <tissue evidence="2">Leaves</tissue>
    </source>
</reference>
<organism evidence="2 3">
    <name type="scientific">Papaver somniferum</name>
    <name type="common">Opium poppy</name>
    <dbReference type="NCBI Taxonomy" id="3469"/>
    <lineage>
        <taxon>Eukaryota</taxon>
        <taxon>Viridiplantae</taxon>
        <taxon>Streptophyta</taxon>
        <taxon>Embryophyta</taxon>
        <taxon>Tracheophyta</taxon>
        <taxon>Spermatophyta</taxon>
        <taxon>Magnoliopsida</taxon>
        <taxon>Ranunculales</taxon>
        <taxon>Papaveraceae</taxon>
        <taxon>Papaveroideae</taxon>
        <taxon>Papaver</taxon>
    </lineage>
</organism>
<feature type="coiled-coil region" evidence="1">
    <location>
        <begin position="26"/>
        <end position="58"/>
    </location>
</feature>
<evidence type="ECO:0000313" key="2">
    <source>
        <dbReference type="EMBL" id="RZC51171.1"/>
    </source>
</evidence>
<sequence length="121" mass="14698">MTSVRAAMRFPEVEEIIKFRLPFETEEEYQERLKVAEADRLRKELEFLQMEKVAKEKRRERTKKIAEAQMTKNYENVMKEIDSTYKEDEPMLAQKKYRKLPRMGFFGECERIQPTKIKRIS</sequence>
<gene>
    <name evidence="2" type="ORF">C5167_019592</name>
</gene>
<protein>
    <submittedName>
        <fullName evidence="2">Uncharacterized protein</fullName>
    </submittedName>
</protein>
<keyword evidence="3" id="KW-1185">Reference proteome</keyword>
<dbReference type="Proteomes" id="UP000316621">
    <property type="component" value="Chromosome 2"/>
</dbReference>
<dbReference type="Gramene" id="RZC51171">
    <property type="protein sequence ID" value="RZC51171"/>
    <property type="gene ID" value="C5167_019592"/>
</dbReference>